<dbReference type="Pfam" id="PF12796">
    <property type="entry name" value="Ank_2"/>
    <property type="match status" value="1"/>
</dbReference>
<feature type="region of interest" description="Disordered" evidence="3">
    <location>
        <begin position="1"/>
        <end position="121"/>
    </location>
</feature>
<reference evidence="4" key="1">
    <citation type="submission" date="2021-02" db="EMBL/GenBank/DDBJ databases">
        <authorList>
            <person name="Bekaert M."/>
        </authorList>
    </citation>
    <scope>NUCLEOTIDE SEQUENCE</scope>
    <source>
        <strain evidence="4">IoA-00</strain>
    </source>
</reference>
<feature type="compositionally biased region" description="Pro residues" evidence="3">
    <location>
        <begin position="259"/>
        <end position="272"/>
    </location>
</feature>
<feature type="region of interest" description="Disordered" evidence="3">
    <location>
        <begin position="240"/>
        <end position="309"/>
    </location>
</feature>
<evidence type="ECO:0000256" key="2">
    <source>
        <dbReference type="ARBA" id="ARBA00023043"/>
    </source>
</evidence>
<dbReference type="PROSITE" id="PS50297">
    <property type="entry name" value="ANK_REP_REGION"/>
    <property type="match status" value="1"/>
</dbReference>
<evidence type="ECO:0000256" key="3">
    <source>
        <dbReference type="SAM" id="MobiDB-lite"/>
    </source>
</evidence>
<feature type="compositionally biased region" description="Basic and acidic residues" evidence="3">
    <location>
        <begin position="68"/>
        <end position="80"/>
    </location>
</feature>
<proteinExistence type="predicted"/>
<keyword evidence="5" id="KW-1185">Reference proteome</keyword>
<feature type="compositionally biased region" description="Low complexity" evidence="3">
    <location>
        <begin position="280"/>
        <end position="291"/>
    </location>
</feature>
<dbReference type="OrthoDB" id="2122982at2759"/>
<evidence type="ECO:0000313" key="4">
    <source>
        <dbReference type="EMBL" id="CAF3040184.1"/>
    </source>
</evidence>
<feature type="compositionally biased region" description="Low complexity" evidence="3">
    <location>
        <begin position="81"/>
        <end position="94"/>
    </location>
</feature>
<dbReference type="PANTHER" id="PTHR24198:SF165">
    <property type="entry name" value="ANKYRIN REPEAT-CONTAINING PROTEIN-RELATED"/>
    <property type="match status" value="1"/>
</dbReference>
<dbReference type="EMBL" id="HG994588">
    <property type="protein sequence ID" value="CAF3040184.1"/>
    <property type="molecule type" value="Genomic_DNA"/>
</dbReference>
<gene>
    <name evidence="4" type="ORF">LSAA_14670</name>
</gene>
<accession>A0A7R8D603</accession>
<evidence type="ECO:0000313" key="5">
    <source>
        <dbReference type="Proteomes" id="UP000675881"/>
    </source>
</evidence>
<dbReference type="AlphaFoldDB" id="A0A7R8D603"/>
<dbReference type="InterPro" id="IPR036770">
    <property type="entry name" value="Ankyrin_rpt-contain_sf"/>
</dbReference>
<keyword evidence="1" id="KW-0677">Repeat</keyword>
<dbReference type="Proteomes" id="UP000675881">
    <property type="component" value="Chromosome 9"/>
</dbReference>
<sequence length="541" mass="60247">MLPKDDTVEVQTSKPKIKEEEDKEALVAATSSTGDKTESKDNVVGSSSLSEEGLLKTEDEEEEDDDEVHTKKSESDDDKTPTTTTTSVTMITTTVDEEEKKSDEEPLAKRVRCESSDEELSKEFTDIVLASEGFENRQHPPTSSSVRVKPVVLAPRTNGNYHHQTVTSSASVVVSVKPRIQPQKRRYPPPSGRLPSGSALVEEWFKKMKPPLFKEEDDDDSHPLHESPAAMNLSLKSKPVYLRPHKGPTSLVTVSCNPPSHPPPYPKPPLSPPRLEIKKISSSSDKSSSSKNRYYPHPPNKKSSHLHVYNKPSPQTDLVYSDMMDAIKDRAVRDLHLAHTKDMHGNFPIHMSVLMRKPSLVRRYCCVLHILNSNVDLTNEDKYTALHLADHRGNTCFHQAVAMKSNDCLKLLVEHLRTKEDLDSFNDSGMTALQIAIKKNAPSCVHTLIQSGANLNIPIKMAAVPSNNMPSLSKINLVSVGPEALDCWHVSHSRLMNALRAGCEVLPFLLASVFKLLSCLAISLNSRKLTERMCWVHRHHG</sequence>
<protein>
    <submittedName>
        <fullName evidence="4">(salmon louse) hypothetical protein</fullName>
    </submittedName>
</protein>
<feature type="region of interest" description="Disordered" evidence="3">
    <location>
        <begin position="179"/>
        <end position="198"/>
    </location>
</feature>
<name>A0A7R8D603_LEPSM</name>
<organism evidence="4 5">
    <name type="scientific">Lepeophtheirus salmonis</name>
    <name type="common">Salmon louse</name>
    <name type="synonym">Caligus salmonis</name>
    <dbReference type="NCBI Taxonomy" id="72036"/>
    <lineage>
        <taxon>Eukaryota</taxon>
        <taxon>Metazoa</taxon>
        <taxon>Ecdysozoa</taxon>
        <taxon>Arthropoda</taxon>
        <taxon>Crustacea</taxon>
        <taxon>Multicrustacea</taxon>
        <taxon>Hexanauplia</taxon>
        <taxon>Copepoda</taxon>
        <taxon>Siphonostomatoida</taxon>
        <taxon>Caligidae</taxon>
        <taxon>Lepeophtheirus</taxon>
    </lineage>
</organism>
<keyword evidence="2" id="KW-0040">ANK repeat</keyword>
<dbReference type="InterPro" id="IPR002110">
    <property type="entry name" value="Ankyrin_rpt"/>
</dbReference>
<dbReference type="PROSITE" id="PS50088">
    <property type="entry name" value="ANK_REPEAT"/>
    <property type="match status" value="1"/>
</dbReference>
<evidence type="ECO:0000256" key="1">
    <source>
        <dbReference type="ARBA" id="ARBA00022737"/>
    </source>
</evidence>
<feature type="compositionally biased region" description="Basic and acidic residues" evidence="3">
    <location>
        <begin position="98"/>
        <end position="121"/>
    </location>
</feature>
<dbReference type="PANTHER" id="PTHR24198">
    <property type="entry name" value="ANKYRIN REPEAT AND PROTEIN KINASE DOMAIN-CONTAINING PROTEIN"/>
    <property type="match status" value="1"/>
</dbReference>
<feature type="compositionally biased region" description="Acidic residues" evidence="3">
    <location>
        <begin position="58"/>
        <end position="67"/>
    </location>
</feature>
<dbReference type="Gene3D" id="1.25.40.20">
    <property type="entry name" value="Ankyrin repeat-containing domain"/>
    <property type="match status" value="1"/>
</dbReference>
<dbReference type="SUPFAM" id="SSF48403">
    <property type="entry name" value="Ankyrin repeat"/>
    <property type="match status" value="1"/>
</dbReference>
<dbReference type="SMART" id="SM00248">
    <property type="entry name" value="ANK"/>
    <property type="match status" value="2"/>
</dbReference>